<organism evidence="16 17">
    <name type="scientific">Martelella mediterranea DSM 17316</name>
    <dbReference type="NCBI Taxonomy" id="1122214"/>
    <lineage>
        <taxon>Bacteria</taxon>
        <taxon>Pseudomonadati</taxon>
        <taxon>Pseudomonadota</taxon>
        <taxon>Alphaproteobacteria</taxon>
        <taxon>Hyphomicrobiales</taxon>
        <taxon>Aurantimonadaceae</taxon>
        <taxon>Martelella</taxon>
    </lineage>
</organism>
<dbReference type="EMBL" id="CP020330">
    <property type="protein sequence ID" value="AQZ50631.1"/>
    <property type="molecule type" value="Genomic_DNA"/>
</dbReference>
<dbReference type="AlphaFoldDB" id="A0A1U9YYW5"/>
<keyword evidence="8 13" id="KW-0457">Lysine biosynthesis</keyword>
<evidence type="ECO:0000259" key="15">
    <source>
        <dbReference type="Pfam" id="PF05173"/>
    </source>
</evidence>
<dbReference type="GO" id="GO:0019877">
    <property type="term" value="P:diaminopimelate biosynthetic process"/>
    <property type="evidence" value="ECO:0007669"/>
    <property type="project" value="UniProtKB-UniRule"/>
</dbReference>
<dbReference type="NCBIfam" id="TIGR00036">
    <property type="entry name" value="dapB"/>
    <property type="match status" value="1"/>
</dbReference>
<dbReference type="InterPro" id="IPR036291">
    <property type="entry name" value="NAD(P)-bd_dom_sf"/>
</dbReference>
<dbReference type="SUPFAM" id="SSF55347">
    <property type="entry name" value="Glyceraldehyde-3-phosphate dehydrogenase-like, C-terminal domain"/>
    <property type="match status" value="1"/>
</dbReference>
<feature type="domain" description="Dihydrodipicolinate reductase N-terminal" evidence="14">
    <location>
        <begin position="6"/>
        <end position="129"/>
    </location>
</feature>
<dbReference type="InterPro" id="IPR000846">
    <property type="entry name" value="DapB_N"/>
</dbReference>
<dbReference type="RefSeq" id="WP_026173543.1">
    <property type="nucleotide sequence ID" value="NZ_AQWH01000011.1"/>
</dbReference>
<evidence type="ECO:0000256" key="9">
    <source>
        <dbReference type="ARBA" id="ARBA00037922"/>
    </source>
</evidence>
<feature type="binding site" evidence="13">
    <location>
        <begin position="102"/>
        <end position="104"/>
    </location>
    <ligand>
        <name>NAD(+)</name>
        <dbReference type="ChEBI" id="CHEBI:57540"/>
    </ligand>
</feature>
<comment type="pathway">
    <text evidence="9 13">Amino-acid biosynthesis; L-lysine biosynthesis via DAP pathway; (S)-tetrahydrodipicolinate from L-aspartate: step 4/4.</text>
</comment>
<sequence length="273" mass="28150">MNSPAMKLVVVGASGRMGQTLIRVICETEGAVLHAAIDRPDSPALGKDAGVLAGVGELGVAITDDPLKAFVDADGVLDFTVPAASVEYAELAAQARIVHVIGTTGMSEEDEAKVKAASRHARIVKSGNMSLGVNLLGVLVKEAAAALSARGWDIEVLEMHHRHKVDAPSGTALLLGEAAAEGRGVSLKDKAVKVRDGHTGAREEGTIGFATLRGGSVVGEHSVLLAGEGETVSLTHKATDRSIFARGAVAAALWARDQKPGLYSMLDVLGLSK</sequence>
<comment type="catalytic activity">
    <reaction evidence="11 13">
        <text>(S)-2,3,4,5-tetrahydrodipicolinate + NADP(+) + H2O = (2S,4S)-4-hydroxy-2,3,4,5-tetrahydrodipicolinate + NADPH + H(+)</text>
        <dbReference type="Rhea" id="RHEA:35331"/>
        <dbReference type="ChEBI" id="CHEBI:15377"/>
        <dbReference type="ChEBI" id="CHEBI:15378"/>
        <dbReference type="ChEBI" id="CHEBI:16845"/>
        <dbReference type="ChEBI" id="CHEBI:57783"/>
        <dbReference type="ChEBI" id="CHEBI:58349"/>
        <dbReference type="ChEBI" id="CHEBI:67139"/>
        <dbReference type="EC" id="1.17.1.8"/>
    </reaction>
</comment>
<dbReference type="KEGG" id="mmed:Mame_01263"/>
<dbReference type="InterPro" id="IPR022664">
    <property type="entry name" value="DapB_N_CS"/>
</dbReference>
<feature type="binding site" evidence="13">
    <location>
        <begin position="12"/>
        <end position="17"/>
    </location>
    <ligand>
        <name>NAD(+)</name>
        <dbReference type="ChEBI" id="CHEBI:57540"/>
    </ligand>
</feature>
<evidence type="ECO:0000256" key="10">
    <source>
        <dbReference type="ARBA" id="ARBA00038983"/>
    </source>
</evidence>
<comment type="function">
    <text evidence="13">Catalyzes the conversion of 4-hydroxy-tetrahydrodipicolinate (HTPA) to tetrahydrodipicolinate.</text>
</comment>
<dbReference type="InterPro" id="IPR023940">
    <property type="entry name" value="DHDPR_bac"/>
</dbReference>
<dbReference type="eggNOG" id="COG0289">
    <property type="taxonomic scope" value="Bacteria"/>
</dbReference>
<evidence type="ECO:0000256" key="3">
    <source>
        <dbReference type="ARBA" id="ARBA00022605"/>
    </source>
</evidence>
<feature type="binding site" evidence="13">
    <location>
        <position position="161"/>
    </location>
    <ligand>
        <name>(S)-2,3,4,5-tetrahydrodipicolinate</name>
        <dbReference type="ChEBI" id="CHEBI:16845"/>
    </ligand>
</feature>
<keyword evidence="2 13" id="KW-0963">Cytoplasm</keyword>
<feature type="binding site" evidence="13">
    <location>
        <begin position="170"/>
        <end position="171"/>
    </location>
    <ligand>
        <name>(S)-2,3,4,5-tetrahydrodipicolinate</name>
        <dbReference type="ChEBI" id="CHEBI:16845"/>
    </ligand>
</feature>
<dbReference type="EC" id="1.17.1.8" evidence="10 13"/>
<evidence type="ECO:0000256" key="4">
    <source>
        <dbReference type="ARBA" id="ARBA00022857"/>
    </source>
</evidence>
<keyword evidence="7 13" id="KW-0520">NAD</keyword>
<feature type="domain" description="Dihydrodipicolinate reductase C-terminal" evidence="15">
    <location>
        <begin position="132"/>
        <end position="269"/>
    </location>
</feature>
<dbReference type="GO" id="GO:0005829">
    <property type="term" value="C:cytosol"/>
    <property type="evidence" value="ECO:0007669"/>
    <property type="project" value="TreeGrafter"/>
</dbReference>
<dbReference type="PANTHER" id="PTHR20836">
    <property type="entry name" value="DIHYDRODIPICOLINATE REDUCTASE"/>
    <property type="match status" value="1"/>
</dbReference>
<reference evidence="16 17" key="1">
    <citation type="submission" date="2017-03" db="EMBL/GenBank/DDBJ databases">
        <title>Foreign affairs: Plasmid Transfer between Roseobacters and Rhizobia.</title>
        <authorList>
            <person name="Bartling P."/>
            <person name="Bunk B."/>
            <person name="Overmann J."/>
            <person name="Brinkmann H."/>
            <person name="Petersen J."/>
        </authorList>
    </citation>
    <scope>NUCLEOTIDE SEQUENCE [LARGE SCALE GENOMIC DNA]</scope>
    <source>
        <strain evidence="16 17">MACL11</strain>
    </source>
</reference>
<comment type="subcellular location">
    <subcellularLocation>
        <location evidence="13">Cytoplasm</location>
    </subcellularLocation>
</comment>
<dbReference type="PROSITE" id="PS01298">
    <property type="entry name" value="DAPB"/>
    <property type="match status" value="1"/>
</dbReference>
<feature type="binding site" evidence="13">
    <location>
        <position position="39"/>
    </location>
    <ligand>
        <name>NADP(+)</name>
        <dbReference type="ChEBI" id="CHEBI:58349"/>
    </ligand>
</feature>
<dbReference type="SUPFAM" id="SSF51735">
    <property type="entry name" value="NAD(P)-binding Rossmann-fold domains"/>
    <property type="match status" value="1"/>
</dbReference>
<comment type="similarity">
    <text evidence="1 13">Belongs to the DapB family.</text>
</comment>
<dbReference type="Gene3D" id="3.40.50.720">
    <property type="entry name" value="NAD(P)-binding Rossmann-like Domain"/>
    <property type="match status" value="1"/>
</dbReference>
<evidence type="ECO:0000256" key="2">
    <source>
        <dbReference type="ARBA" id="ARBA00022490"/>
    </source>
</evidence>
<dbReference type="Pfam" id="PF05173">
    <property type="entry name" value="DapB_C"/>
    <property type="match status" value="1"/>
</dbReference>
<evidence type="ECO:0000256" key="5">
    <source>
        <dbReference type="ARBA" id="ARBA00022915"/>
    </source>
</evidence>
<keyword evidence="6 13" id="KW-0560">Oxidoreductase</keyword>
<dbReference type="PANTHER" id="PTHR20836:SF0">
    <property type="entry name" value="4-HYDROXY-TETRAHYDRODIPICOLINATE REDUCTASE 1, CHLOROPLASTIC-RELATED"/>
    <property type="match status" value="1"/>
</dbReference>
<keyword evidence="17" id="KW-1185">Reference proteome</keyword>
<feature type="active site" description="Proton donor/acceptor" evidence="13">
    <location>
        <position position="160"/>
    </location>
</feature>
<dbReference type="STRING" id="1122214.Mame_01263"/>
<proteinExistence type="inferred from homology"/>
<protein>
    <recommendedName>
        <fullName evidence="10 13">4-hydroxy-tetrahydrodipicolinate reductase</fullName>
        <shortName evidence="13">HTPA reductase</shortName>
        <ecNumber evidence="10 13">1.17.1.8</ecNumber>
    </recommendedName>
</protein>
<dbReference type="PIRSF" id="PIRSF000161">
    <property type="entry name" value="DHPR"/>
    <property type="match status" value="1"/>
</dbReference>
<evidence type="ECO:0000313" key="16">
    <source>
        <dbReference type="EMBL" id="AQZ50631.1"/>
    </source>
</evidence>
<dbReference type="Proteomes" id="UP000191135">
    <property type="component" value="Chromosome"/>
</dbReference>
<comment type="catalytic activity">
    <reaction evidence="12 13">
        <text>(S)-2,3,4,5-tetrahydrodipicolinate + NAD(+) + H2O = (2S,4S)-4-hydroxy-2,3,4,5-tetrahydrodipicolinate + NADH + H(+)</text>
        <dbReference type="Rhea" id="RHEA:35323"/>
        <dbReference type="ChEBI" id="CHEBI:15377"/>
        <dbReference type="ChEBI" id="CHEBI:15378"/>
        <dbReference type="ChEBI" id="CHEBI:16845"/>
        <dbReference type="ChEBI" id="CHEBI:57540"/>
        <dbReference type="ChEBI" id="CHEBI:57945"/>
        <dbReference type="ChEBI" id="CHEBI:67139"/>
        <dbReference type="EC" id="1.17.1.8"/>
    </reaction>
</comment>
<dbReference type="GO" id="GO:0050661">
    <property type="term" value="F:NADP binding"/>
    <property type="evidence" value="ECO:0007669"/>
    <property type="project" value="UniProtKB-UniRule"/>
</dbReference>
<evidence type="ECO:0000259" key="14">
    <source>
        <dbReference type="Pfam" id="PF01113"/>
    </source>
</evidence>
<evidence type="ECO:0000256" key="12">
    <source>
        <dbReference type="ARBA" id="ARBA00049396"/>
    </source>
</evidence>
<evidence type="ECO:0000256" key="7">
    <source>
        <dbReference type="ARBA" id="ARBA00023027"/>
    </source>
</evidence>
<dbReference type="Pfam" id="PF01113">
    <property type="entry name" value="DapB_N"/>
    <property type="match status" value="1"/>
</dbReference>
<comment type="caution">
    <text evidence="13">Was originally thought to be a dihydrodipicolinate reductase (DHDPR), catalyzing the conversion of dihydrodipicolinate to tetrahydrodipicolinate. However, it was shown in E.coli that the substrate of the enzymatic reaction is not dihydrodipicolinate (DHDP) but in fact (2S,4S)-4-hydroxy-2,3,4,5-tetrahydrodipicolinic acid (HTPA), the product released by the DapA-catalyzed reaction.</text>
</comment>
<dbReference type="GO" id="GO:0008839">
    <property type="term" value="F:4-hydroxy-tetrahydrodipicolinate reductase"/>
    <property type="evidence" value="ECO:0007669"/>
    <property type="project" value="UniProtKB-UniRule"/>
</dbReference>
<dbReference type="OrthoDB" id="9790352at2"/>
<evidence type="ECO:0000256" key="11">
    <source>
        <dbReference type="ARBA" id="ARBA00049080"/>
    </source>
</evidence>
<evidence type="ECO:0000313" key="17">
    <source>
        <dbReference type="Proteomes" id="UP000191135"/>
    </source>
</evidence>
<keyword evidence="5 13" id="KW-0220">Diaminopimelate biosynthesis</keyword>
<evidence type="ECO:0000256" key="8">
    <source>
        <dbReference type="ARBA" id="ARBA00023154"/>
    </source>
</evidence>
<keyword evidence="3 13" id="KW-0028">Amino-acid biosynthesis</keyword>
<evidence type="ECO:0000256" key="13">
    <source>
        <dbReference type="HAMAP-Rule" id="MF_00102"/>
    </source>
</evidence>
<evidence type="ECO:0000256" key="1">
    <source>
        <dbReference type="ARBA" id="ARBA00006642"/>
    </source>
</evidence>
<dbReference type="GO" id="GO:0009089">
    <property type="term" value="P:lysine biosynthetic process via diaminopimelate"/>
    <property type="evidence" value="ECO:0007669"/>
    <property type="project" value="UniProtKB-UniRule"/>
</dbReference>
<feature type="active site" description="Proton donor" evidence="13">
    <location>
        <position position="164"/>
    </location>
</feature>
<dbReference type="CDD" id="cd02274">
    <property type="entry name" value="DHDPR_N"/>
    <property type="match status" value="1"/>
</dbReference>
<gene>
    <name evidence="16" type="primary">dapB_1</name>
    <name evidence="13" type="synonym">dapB</name>
    <name evidence="16" type="ORF">Mame_01263</name>
</gene>
<dbReference type="Gene3D" id="3.30.360.10">
    <property type="entry name" value="Dihydrodipicolinate Reductase, domain 2"/>
    <property type="match status" value="1"/>
</dbReference>
<name>A0A1U9YYW5_9HYPH</name>
<accession>A0A1U9YYW5</accession>
<evidence type="ECO:0000256" key="6">
    <source>
        <dbReference type="ARBA" id="ARBA00023002"/>
    </source>
</evidence>
<dbReference type="FunFam" id="3.30.360.10:FF:000004">
    <property type="entry name" value="4-hydroxy-tetrahydrodipicolinate reductase"/>
    <property type="match status" value="1"/>
</dbReference>
<feature type="binding site" evidence="13">
    <location>
        <begin position="126"/>
        <end position="129"/>
    </location>
    <ligand>
        <name>NAD(+)</name>
        <dbReference type="ChEBI" id="CHEBI:57540"/>
    </ligand>
</feature>
<dbReference type="InterPro" id="IPR022663">
    <property type="entry name" value="DapB_C"/>
</dbReference>
<dbReference type="UniPathway" id="UPA00034">
    <property type="reaction ID" value="UER00018"/>
</dbReference>
<comment type="subunit">
    <text evidence="13">Homotetramer.</text>
</comment>
<dbReference type="HAMAP" id="MF_00102">
    <property type="entry name" value="DapB"/>
    <property type="match status" value="1"/>
</dbReference>
<keyword evidence="4 13" id="KW-0521">NADP</keyword>
<dbReference type="GO" id="GO:0016726">
    <property type="term" value="F:oxidoreductase activity, acting on CH or CH2 groups, NAD or NADP as acceptor"/>
    <property type="evidence" value="ECO:0007669"/>
    <property type="project" value="UniProtKB-UniRule"/>
</dbReference>
<dbReference type="GO" id="GO:0051287">
    <property type="term" value="F:NAD binding"/>
    <property type="evidence" value="ECO:0007669"/>
    <property type="project" value="UniProtKB-UniRule"/>
</dbReference>
<feature type="binding site" evidence="13">
    <location>
        <position position="38"/>
    </location>
    <ligand>
        <name>NAD(+)</name>
        <dbReference type="ChEBI" id="CHEBI:57540"/>
    </ligand>
</feature>